<dbReference type="Pfam" id="PF08220">
    <property type="entry name" value="HTH_DeoR"/>
    <property type="match status" value="1"/>
</dbReference>
<dbReference type="PROSITE" id="PS51000">
    <property type="entry name" value="HTH_DEOR_2"/>
    <property type="match status" value="1"/>
</dbReference>
<dbReference type="EMBL" id="SODA01000026">
    <property type="protein sequence ID" value="TDW00657.1"/>
    <property type="molecule type" value="Genomic_DNA"/>
</dbReference>
<dbReference type="InterPro" id="IPR050313">
    <property type="entry name" value="Carb_Metab_HTH_regulators"/>
</dbReference>
<evidence type="ECO:0000256" key="2">
    <source>
        <dbReference type="ARBA" id="ARBA00023163"/>
    </source>
</evidence>
<dbReference type="GO" id="GO:0003700">
    <property type="term" value="F:DNA-binding transcription factor activity"/>
    <property type="evidence" value="ECO:0007669"/>
    <property type="project" value="InterPro"/>
</dbReference>
<accession>A0A4R7YSD7</accession>
<dbReference type="PANTHER" id="PTHR30363:SF44">
    <property type="entry name" value="AGA OPERON TRANSCRIPTIONAL REPRESSOR-RELATED"/>
    <property type="match status" value="1"/>
</dbReference>
<dbReference type="Gene3D" id="1.10.10.10">
    <property type="entry name" value="Winged helix-like DNA-binding domain superfamily/Winged helix DNA-binding domain"/>
    <property type="match status" value="1"/>
</dbReference>
<dbReference type="PANTHER" id="PTHR30363">
    <property type="entry name" value="HTH-TYPE TRANSCRIPTIONAL REGULATOR SRLR-RELATED"/>
    <property type="match status" value="1"/>
</dbReference>
<organism evidence="4 5">
    <name type="scientific">Halanaerobium saccharolyticum</name>
    <dbReference type="NCBI Taxonomy" id="43595"/>
    <lineage>
        <taxon>Bacteria</taxon>
        <taxon>Bacillati</taxon>
        <taxon>Bacillota</taxon>
        <taxon>Clostridia</taxon>
        <taxon>Halanaerobiales</taxon>
        <taxon>Halanaerobiaceae</taxon>
        <taxon>Halanaerobium</taxon>
    </lineage>
</organism>
<dbReference type="SUPFAM" id="SSF100950">
    <property type="entry name" value="NagB/RpiA/CoA transferase-like"/>
    <property type="match status" value="1"/>
</dbReference>
<proteinExistence type="predicted"/>
<evidence type="ECO:0000256" key="1">
    <source>
        <dbReference type="ARBA" id="ARBA00023015"/>
    </source>
</evidence>
<dbReference type="SMART" id="SM00420">
    <property type="entry name" value="HTH_DEOR"/>
    <property type="match status" value="1"/>
</dbReference>
<dbReference type="AlphaFoldDB" id="A0A4R7YSD7"/>
<feature type="domain" description="HTH deoR-type" evidence="3">
    <location>
        <begin position="3"/>
        <end position="58"/>
    </location>
</feature>
<dbReference type="InterPro" id="IPR036390">
    <property type="entry name" value="WH_DNA-bd_sf"/>
</dbReference>
<evidence type="ECO:0000313" key="5">
    <source>
        <dbReference type="Proteomes" id="UP000294697"/>
    </source>
</evidence>
<gene>
    <name evidence="4" type="ORF">C8C77_12624</name>
</gene>
<dbReference type="InterPro" id="IPR037171">
    <property type="entry name" value="NagB/RpiA_transferase-like"/>
</dbReference>
<keyword evidence="1" id="KW-0805">Transcription regulation</keyword>
<name>A0A4R7YSD7_9FIRM</name>
<dbReference type="SMART" id="SM01134">
    <property type="entry name" value="DeoRC"/>
    <property type="match status" value="1"/>
</dbReference>
<dbReference type="SUPFAM" id="SSF46785">
    <property type="entry name" value="Winged helix' DNA-binding domain"/>
    <property type="match status" value="1"/>
</dbReference>
<dbReference type="OrthoDB" id="9797223at2"/>
<comment type="caution">
    <text evidence="4">The sequence shown here is derived from an EMBL/GenBank/DDBJ whole genome shotgun (WGS) entry which is preliminary data.</text>
</comment>
<dbReference type="Pfam" id="PF00455">
    <property type="entry name" value="DeoRC"/>
    <property type="match status" value="1"/>
</dbReference>
<reference evidence="4 5" key="1">
    <citation type="submission" date="2019-03" db="EMBL/GenBank/DDBJ databases">
        <title>Subsurface microbial communities from deep shales in Ohio and West Virginia, USA.</title>
        <authorList>
            <person name="Wrighton K."/>
        </authorList>
    </citation>
    <scope>NUCLEOTIDE SEQUENCE [LARGE SCALE GENOMIC DNA]</scope>
    <source>
        <strain evidence="4 5">MSL9.2</strain>
    </source>
</reference>
<protein>
    <submittedName>
        <fullName evidence="4">DeoR family transcriptional regulator</fullName>
    </submittedName>
</protein>
<dbReference type="RefSeq" id="WP_111573008.1">
    <property type="nucleotide sequence ID" value="NZ_QLME01000023.1"/>
</dbReference>
<dbReference type="InterPro" id="IPR001034">
    <property type="entry name" value="DeoR_HTH"/>
</dbReference>
<evidence type="ECO:0000313" key="4">
    <source>
        <dbReference type="EMBL" id="TDW00657.1"/>
    </source>
</evidence>
<dbReference type="InterPro" id="IPR036388">
    <property type="entry name" value="WH-like_DNA-bd_sf"/>
</dbReference>
<dbReference type="Gene3D" id="3.40.50.1360">
    <property type="match status" value="1"/>
</dbReference>
<dbReference type="InterPro" id="IPR014036">
    <property type="entry name" value="DeoR-like_C"/>
</dbReference>
<dbReference type="PRINTS" id="PR00037">
    <property type="entry name" value="HTHLACR"/>
</dbReference>
<evidence type="ECO:0000259" key="3">
    <source>
        <dbReference type="PROSITE" id="PS51000"/>
    </source>
</evidence>
<dbReference type="Proteomes" id="UP000294697">
    <property type="component" value="Unassembled WGS sequence"/>
</dbReference>
<sequence>MLAEERRQKIIELINQDNIVKVNELSETLDVTTETIRSDLDKLEQQGVLKRTHGGAVAVDNHQELSFNIRKDKNKKEKKEIAKKAASIIKDGDTVFLDASTSAFYLAEEILELQNITVITNSNTIVTELSKNEDITVISTGGMLRRNSLSFVGPLTNTNIKNYNANKAFLSCKGVSVKHGATEVNELESETKQNMVKKSEEIYILAKVTAINEVGLSQFAAIEEIDKVITSSDIPEELVESFRKLNKLY</sequence>
<keyword evidence="2" id="KW-0804">Transcription</keyword>